<sequence>MSTILLKAQDPNDSHISVNAGTASFNNSSEMNEIQDENNVSLETSDDSKKISCKRWSEEEHNSLRKYFGEYLRTQTYPTLPFIKEVKEKYKILPNRNEDAIKTKLKINWKHKKNNSKLTHKVEKLKNSESDLVKQHKMYIFDPHIKKGLLPTKKECVEAKRADKVLKNVEVDLIL</sequence>
<comment type="caution">
    <text evidence="1">The sequence shown here is derived from an EMBL/GenBank/DDBJ whole genome shotgun (WGS) entry which is preliminary data.</text>
</comment>
<organism evidence="1 2">
    <name type="scientific">Cotesia congregata</name>
    <name type="common">Parasitoid wasp</name>
    <name type="synonym">Apanteles congregatus</name>
    <dbReference type="NCBI Taxonomy" id="51543"/>
    <lineage>
        <taxon>Eukaryota</taxon>
        <taxon>Metazoa</taxon>
        <taxon>Ecdysozoa</taxon>
        <taxon>Arthropoda</taxon>
        <taxon>Hexapoda</taxon>
        <taxon>Insecta</taxon>
        <taxon>Pterygota</taxon>
        <taxon>Neoptera</taxon>
        <taxon>Endopterygota</taxon>
        <taxon>Hymenoptera</taxon>
        <taxon>Apocrita</taxon>
        <taxon>Ichneumonoidea</taxon>
        <taxon>Braconidae</taxon>
        <taxon>Microgastrinae</taxon>
        <taxon>Cotesia</taxon>
    </lineage>
</organism>
<accession>A0A8J2HQC1</accession>
<dbReference type="EMBL" id="CAJNRD030001123">
    <property type="protein sequence ID" value="CAG5102910.1"/>
    <property type="molecule type" value="Genomic_DNA"/>
</dbReference>
<proteinExistence type="predicted"/>
<protein>
    <submittedName>
        <fullName evidence="1">Uncharacterized protein</fullName>
    </submittedName>
</protein>
<gene>
    <name evidence="1" type="ORF">HICCMSTLAB_LOCUS11245</name>
</gene>
<name>A0A8J2HQC1_COTCN</name>
<keyword evidence="2" id="KW-1185">Reference proteome</keyword>
<dbReference type="AlphaFoldDB" id="A0A8J2HQC1"/>
<reference evidence="1" key="1">
    <citation type="submission" date="2021-04" db="EMBL/GenBank/DDBJ databases">
        <authorList>
            <person name="Chebbi M.A.C M."/>
        </authorList>
    </citation>
    <scope>NUCLEOTIDE SEQUENCE</scope>
</reference>
<evidence type="ECO:0000313" key="1">
    <source>
        <dbReference type="EMBL" id="CAG5102910.1"/>
    </source>
</evidence>
<dbReference type="Proteomes" id="UP000786811">
    <property type="component" value="Unassembled WGS sequence"/>
</dbReference>
<evidence type="ECO:0000313" key="2">
    <source>
        <dbReference type="Proteomes" id="UP000786811"/>
    </source>
</evidence>
<feature type="non-terminal residue" evidence="1">
    <location>
        <position position="175"/>
    </location>
</feature>